<dbReference type="OrthoDB" id="1100739at2"/>
<gene>
    <name evidence="1" type="ORF">LPTSP1_37310</name>
</gene>
<reference evidence="1 2" key="1">
    <citation type="submission" date="2018-02" db="EMBL/GenBank/DDBJ databases">
        <title>Novel Leptospira species isolated from soil and water in Japan.</title>
        <authorList>
            <person name="Nakao R."/>
            <person name="Masuzawa T."/>
        </authorList>
    </citation>
    <scope>NUCLEOTIDE SEQUENCE [LARGE SCALE GENOMIC DNA]</scope>
    <source>
        <strain evidence="1 2">E8</strain>
    </source>
</reference>
<comment type="caution">
    <text evidence="1">The sequence shown here is derived from an EMBL/GenBank/DDBJ whole genome shotgun (WGS) entry which is preliminary data.</text>
</comment>
<evidence type="ECO:0000313" key="2">
    <source>
        <dbReference type="Proteomes" id="UP000245076"/>
    </source>
</evidence>
<dbReference type="Proteomes" id="UP000245076">
    <property type="component" value="Unassembled WGS sequence"/>
</dbReference>
<accession>A0A2P2D7V5</accession>
<keyword evidence="2" id="KW-1185">Reference proteome</keyword>
<dbReference type="AlphaFoldDB" id="A0A2P2D7V5"/>
<dbReference type="RefSeq" id="WP_135354767.1">
    <property type="nucleotide sequence ID" value="NZ_BFAY01000014.1"/>
</dbReference>
<evidence type="ECO:0000313" key="1">
    <source>
        <dbReference type="EMBL" id="GBF40713.1"/>
    </source>
</evidence>
<proteinExistence type="predicted"/>
<dbReference type="EMBL" id="BFAY01000014">
    <property type="protein sequence ID" value="GBF40713.1"/>
    <property type="molecule type" value="Genomic_DNA"/>
</dbReference>
<sequence>MLVGFFRAAYRFEAKAATLLEKETNIEPSQTILYRSAAALALKADKPREAEIYTCKALTGNPPEYLLEELRNLLEEIHFARHNELKGIELDDKEIQLSLVGNEVGFGIIHSNIFIDKFNVTEKMLYRIVERKLKKPFRTKGRIEEKIKDDFQLYLSVPRAASYAITIKLGKPKNEPILPGIENQDSVIEELLKALEYVNDRKEDQLKEIIPEEDYYRNFIALAQSLAPDGENIKMVGFTANVNNAEKSIIFNRLKSSFLSNSISDTDEIISIEGTLSFADAKKNKIKITDDNNKDFIILVDHAILADIVKPLWEDKVLLKGKKITGRNEYSLIDIQPMSELNGA</sequence>
<protein>
    <submittedName>
        <fullName evidence="1">Uncharacterized protein</fullName>
    </submittedName>
</protein>
<name>A0A2P2D7V5_9LEPT</name>
<organism evidence="1 2">
    <name type="scientific">Leptospira johnsonii</name>
    <dbReference type="NCBI Taxonomy" id="1917820"/>
    <lineage>
        <taxon>Bacteria</taxon>
        <taxon>Pseudomonadati</taxon>
        <taxon>Spirochaetota</taxon>
        <taxon>Spirochaetia</taxon>
        <taxon>Leptospirales</taxon>
        <taxon>Leptospiraceae</taxon>
        <taxon>Leptospira</taxon>
    </lineage>
</organism>